<proteinExistence type="predicted"/>
<reference evidence="4 5" key="1">
    <citation type="journal article" date="2015" name="Genome Biol. Evol.">
        <title>Phylogenomic analyses indicate that early fungi evolved digesting cell walls of algal ancestors of land plants.</title>
        <authorList>
            <person name="Chang Y."/>
            <person name="Wang S."/>
            <person name="Sekimoto S."/>
            <person name="Aerts A.L."/>
            <person name="Choi C."/>
            <person name="Clum A."/>
            <person name="LaButti K.M."/>
            <person name="Lindquist E.A."/>
            <person name="Yee Ngan C."/>
            <person name="Ohm R.A."/>
            <person name="Salamov A.A."/>
            <person name="Grigoriev I.V."/>
            <person name="Spatafora J.W."/>
            <person name="Berbee M.L."/>
        </authorList>
    </citation>
    <scope>NUCLEOTIDE SEQUENCE [LARGE SCALE GENOMIC DNA]</scope>
    <source>
        <strain evidence="4 5">NRRL 1564</strain>
    </source>
</reference>
<dbReference type="PROSITE" id="PS50297">
    <property type="entry name" value="ANK_REP_REGION"/>
    <property type="match status" value="2"/>
</dbReference>
<dbReference type="PROSITE" id="PS50088">
    <property type="entry name" value="ANK_REPEAT"/>
    <property type="match status" value="2"/>
</dbReference>
<name>A0A2G5BFD9_COERN</name>
<dbReference type="InterPro" id="IPR036770">
    <property type="entry name" value="Ankyrin_rpt-contain_sf"/>
</dbReference>
<dbReference type="EMBL" id="KZ303493">
    <property type="protein sequence ID" value="PIA17720.1"/>
    <property type="molecule type" value="Genomic_DNA"/>
</dbReference>
<sequence>GISVNMSDSSGRTPLHVACSNRNMVTAFTLLHMGAPVNVVDNLGNTPLTLAAISGSANIVLMMLEAGADPRLAN</sequence>
<keyword evidence="2 3" id="KW-0040">ANK repeat</keyword>
<feature type="non-terminal residue" evidence="4">
    <location>
        <position position="1"/>
    </location>
</feature>
<evidence type="ECO:0000256" key="1">
    <source>
        <dbReference type="ARBA" id="ARBA00022737"/>
    </source>
</evidence>
<protein>
    <submittedName>
        <fullName evidence="4">Ankyrin</fullName>
    </submittedName>
</protein>
<gene>
    <name evidence="4" type="ORF">COEREDRAFT_21109</name>
</gene>
<dbReference type="AlphaFoldDB" id="A0A2G5BFD9"/>
<feature type="non-terminal residue" evidence="4">
    <location>
        <position position="74"/>
    </location>
</feature>
<accession>A0A2G5BFD9</accession>
<dbReference type="PANTHER" id="PTHR24171:SF9">
    <property type="entry name" value="ANKYRIN REPEAT DOMAIN-CONTAINING PROTEIN 39"/>
    <property type="match status" value="1"/>
</dbReference>
<dbReference type="InterPro" id="IPR002110">
    <property type="entry name" value="Ankyrin_rpt"/>
</dbReference>
<evidence type="ECO:0000256" key="2">
    <source>
        <dbReference type="ARBA" id="ARBA00023043"/>
    </source>
</evidence>
<feature type="repeat" description="ANK" evidence="3">
    <location>
        <begin position="10"/>
        <end position="42"/>
    </location>
</feature>
<dbReference type="SUPFAM" id="SSF48403">
    <property type="entry name" value="Ankyrin repeat"/>
    <property type="match status" value="1"/>
</dbReference>
<dbReference type="Proteomes" id="UP000242474">
    <property type="component" value="Unassembled WGS sequence"/>
</dbReference>
<evidence type="ECO:0000256" key="3">
    <source>
        <dbReference type="PROSITE-ProRule" id="PRU00023"/>
    </source>
</evidence>
<dbReference type="SMART" id="SM00248">
    <property type="entry name" value="ANK"/>
    <property type="match status" value="2"/>
</dbReference>
<organism evidence="4 5">
    <name type="scientific">Coemansia reversa (strain ATCC 12441 / NRRL 1564)</name>
    <dbReference type="NCBI Taxonomy" id="763665"/>
    <lineage>
        <taxon>Eukaryota</taxon>
        <taxon>Fungi</taxon>
        <taxon>Fungi incertae sedis</taxon>
        <taxon>Zoopagomycota</taxon>
        <taxon>Kickxellomycotina</taxon>
        <taxon>Kickxellomycetes</taxon>
        <taxon>Kickxellales</taxon>
        <taxon>Kickxellaceae</taxon>
        <taxon>Coemansia</taxon>
    </lineage>
</organism>
<evidence type="ECO:0000313" key="4">
    <source>
        <dbReference type="EMBL" id="PIA17720.1"/>
    </source>
</evidence>
<evidence type="ECO:0000313" key="5">
    <source>
        <dbReference type="Proteomes" id="UP000242474"/>
    </source>
</evidence>
<dbReference type="Pfam" id="PF12796">
    <property type="entry name" value="Ank_2"/>
    <property type="match status" value="1"/>
</dbReference>
<dbReference type="OrthoDB" id="341259at2759"/>
<dbReference type="PANTHER" id="PTHR24171">
    <property type="entry name" value="ANKYRIN REPEAT DOMAIN-CONTAINING PROTEIN 39-RELATED"/>
    <property type="match status" value="1"/>
</dbReference>
<dbReference type="STRING" id="763665.A0A2G5BFD9"/>
<dbReference type="Gene3D" id="1.25.40.20">
    <property type="entry name" value="Ankyrin repeat-containing domain"/>
    <property type="match status" value="2"/>
</dbReference>
<keyword evidence="1" id="KW-0677">Repeat</keyword>
<keyword evidence="5" id="KW-1185">Reference proteome</keyword>
<feature type="repeat" description="ANK" evidence="3">
    <location>
        <begin position="43"/>
        <end position="74"/>
    </location>
</feature>